<dbReference type="EMBL" id="CM027684">
    <property type="protein sequence ID" value="KAG0528731.1"/>
    <property type="molecule type" value="Genomic_DNA"/>
</dbReference>
<evidence type="ECO:0000256" key="4">
    <source>
        <dbReference type="ARBA" id="ARBA00023163"/>
    </source>
</evidence>
<dbReference type="Proteomes" id="UP000807115">
    <property type="component" value="Chromosome 5"/>
</dbReference>
<reference evidence="7" key="2">
    <citation type="submission" date="2020-10" db="EMBL/GenBank/DDBJ databases">
        <authorList>
            <person name="Cooper E.A."/>
            <person name="Brenton Z.W."/>
            <person name="Flinn B.S."/>
            <person name="Jenkins J."/>
            <person name="Shu S."/>
            <person name="Flowers D."/>
            <person name="Luo F."/>
            <person name="Wang Y."/>
            <person name="Xia P."/>
            <person name="Barry K."/>
            <person name="Daum C."/>
            <person name="Lipzen A."/>
            <person name="Yoshinaga Y."/>
            <person name="Schmutz J."/>
            <person name="Saski C."/>
            <person name="Vermerris W."/>
            <person name="Kresovich S."/>
        </authorList>
    </citation>
    <scope>NUCLEOTIDE SEQUENCE</scope>
</reference>
<organism evidence="7 8">
    <name type="scientific">Sorghum bicolor</name>
    <name type="common">Sorghum</name>
    <name type="synonym">Sorghum vulgare</name>
    <dbReference type="NCBI Taxonomy" id="4558"/>
    <lineage>
        <taxon>Eukaryota</taxon>
        <taxon>Viridiplantae</taxon>
        <taxon>Streptophyta</taxon>
        <taxon>Embryophyta</taxon>
        <taxon>Tracheophyta</taxon>
        <taxon>Spermatophyta</taxon>
        <taxon>Magnoliopsida</taxon>
        <taxon>Liliopsida</taxon>
        <taxon>Poales</taxon>
        <taxon>Poaceae</taxon>
        <taxon>PACMAD clade</taxon>
        <taxon>Panicoideae</taxon>
        <taxon>Andropogonodae</taxon>
        <taxon>Andropogoneae</taxon>
        <taxon>Sorghinae</taxon>
        <taxon>Sorghum</taxon>
    </lineage>
</organism>
<dbReference type="AlphaFoldDB" id="A0A921UFM0"/>
<keyword evidence="4" id="KW-0804">Transcription</keyword>
<sequence>MSRNTEMDGENGDGKILPINAKMTTDLPPLVERKEYLPLPKWLNDDYKSNIADLEGWKCMEIARADGSGRKDKYYTHRDYAHTFRSKKEVQHFLDTGEVKGKGLLQKKLADDPSGQSSGSRRSTKRTMLLPANNDPPKRPTAYADYLRRPNVGGIFRYSNEDGPPGFL</sequence>
<comment type="caution">
    <text evidence="7">The sequence shown here is derived from an EMBL/GenBank/DDBJ whole genome shotgun (WGS) entry which is preliminary data.</text>
</comment>
<keyword evidence="5" id="KW-0539">Nucleus</keyword>
<protein>
    <recommendedName>
        <fullName evidence="9">MBD domain-containing protein</fullName>
    </recommendedName>
</protein>
<proteinExistence type="predicted"/>
<accession>A0A921UFM0</accession>
<evidence type="ECO:0008006" key="9">
    <source>
        <dbReference type="Google" id="ProtNLM"/>
    </source>
</evidence>
<evidence type="ECO:0000256" key="5">
    <source>
        <dbReference type="ARBA" id="ARBA00023242"/>
    </source>
</evidence>
<evidence type="ECO:0000256" key="2">
    <source>
        <dbReference type="ARBA" id="ARBA00023015"/>
    </source>
</evidence>
<evidence type="ECO:0000256" key="6">
    <source>
        <dbReference type="SAM" id="MobiDB-lite"/>
    </source>
</evidence>
<dbReference type="InterPro" id="IPR016177">
    <property type="entry name" value="DNA-bd_dom_sf"/>
</dbReference>
<dbReference type="OrthoDB" id="10072024at2759"/>
<dbReference type="SUPFAM" id="SSF54171">
    <property type="entry name" value="DNA-binding domain"/>
    <property type="match status" value="1"/>
</dbReference>
<name>A0A921UFM0_SORBI</name>
<gene>
    <name evidence="7" type="ORF">BDA96_05G037700</name>
</gene>
<feature type="region of interest" description="Disordered" evidence="6">
    <location>
        <begin position="1"/>
        <end position="20"/>
    </location>
</feature>
<evidence type="ECO:0000313" key="7">
    <source>
        <dbReference type="EMBL" id="KAG0528731.1"/>
    </source>
</evidence>
<evidence type="ECO:0000256" key="3">
    <source>
        <dbReference type="ARBA" id="ARBA00023125"/>
    </source>
</evidence>
<evidence type="ECO:0000313" key="8">
    <source>
        <dbReference type="Proteomes" id="UP000807115"/>
    </source>
</evidence>
<dbReference type="GO" id="GO:0005634">
    <property type="term" value="C:nucleus"/>
    <property type="evidence" value="ECO:0007669"/>
    <property type="project" value="UniProtKB-SubCell"/>
</dbReference>
<dbReference type="Gene3D" id="3.30.890.10">
    <property type="entry name" value="Methyl-cpg-binding Protein 2, Chain A"/>
    <property type="match status" value="1"/>
</dbReference>
<reference evidence="7" key="1">
    <citation type="journal article" date="2019" name="BMC Genomics">
        <title>A new reference genome for Sorghum bicolor reveals high levels of sequence similarity between sweet and grain genotypes: implications for the genetics of sugar metabolism.</title>
        <authorList>
            <person name="Cooper E.A."/>
            <person name="Brenton Z.W."/>
            <person name="Flinn B.S."/>
            <person name="Jenkins J."/>
            <person name="Shu S."/>
            <person name="Flowers D."/>
            <person name="Luo F."/>
            <person name="Wang Y."/>
            <person name="Xia P."/>
            <person name="Barry K."/>
            <person name="Daum C."/>
            <person name="Lipzen A."/>
            <person name="Yoshinaga Y."/>
            <person name="Schmutz J."/>
            <person name="Saski C."/>
            <person name="Vermerris W."/>
            <person name="Kresovich S."/>
        </authorList>
    </citation>
    <scope>NUCLEOTIDE SEQUENCE</scope>
</reference>
<keyword evidence="3" id="KW-0238">DNA-binding</keyword>
<evidence type="ECO:0000256" key="1">
    <source>
        <dbReference type="ARBA" id="ARBA00004123"/>
    </source>
</evidence>
<dbReference type="GO" id="GO:0003677">
    <property type="term" value="F:DNA binding"/>
    <property type="evidence" value="ECO:0007669"/>
    <property type="project" value="UniProtKB-KW"/>
</dbReference>
<comment type="subcellular location">
    <subcellularLocation>
        <location evidence="1">Nucleus</location>
    </subcellularLocation>
</comment>
<feature type="region of interest" description="Disordered" evidence="6">
    <location>
        <begin position="104"/>
        <end position="144"/>
    </location>
</feature>
<keyword evidence="2" id="KW-0805">Transcription regulation</keyword>